<evidence type="ECO:0000256" key="2">
    <source>
        <dbReference type="ARBA" id="ARBA00007225"/>
    </source>
</evidence>
<dbReference type="PANTHER" id="PTHR12994">
    <property type="entry name" value="SECERNIN"/>
    <property type="match status" value="1"/>
</dbReference>
<dbReference type="AlphaFoldDB" id="A0A3Q8BMM3"/>
<name>A0A3Q8BMM3_STRSU</name>
<evidence type="ECO:0000313" key="11">
    <source>
        <dbReference type="EMBL" id="ASW49297.2"/>
    </source>
</evidence>
<evidence type="ECO:0000256" key="4">
    <source>
        <dbReference type="ARBA" id="ARBA00022512"/>
    </source>
</evidence>
<dbReference type="Gene3D" id="3.60.60.10">
    <property type="entry name" value="Penicillin V Acylase, Chain A"/>
    <property type="match status" value="1"/>
</dbReference>
<accession>A0A3Q8BMM3</accession>
<evidence type="ECO:0000256" key="6">
    <source>
        <dbReference type="ARBA" id="ARBA00022670"/>
    </source>
</evidence>
<dbReference type="InterPro" id="IPR047804">
    <property type="entry name" value="C69_dipept_A-like"/>
</dbReference>
<dbReference type="NCBIfam" id="NF033678">
    <property type="entry name" value="C69_fam_dipept"/>
    <property type="match status" value="1"/>
</dbReference>
<comment type="similarity">
    <text evidence="2">Belongs to the peptidase C69 family.</text>
</comment>
<dbReference type="NCBIfam" id="TIGR01167">
    <property type="entry name" value="LPXTG_anchor"/>
    <property type="match status" value="1"/>
</dbReference>
<dbReference type="PROSITE" id="PS51257">
    <property type="entry name" value="PROKAR_LIPOPROTEIN"/>
    <property type="match status" value="1"/>
</dbReference>
<dbReference type="GO" id="GO:0016805">
    <property type="term" value="F:dipeptidase activity"/>
    <property type="evidence" value="ECO:0007669"/>
    <property type="project" value="UniProtKB-KW"/>
</dbReference>
<evidence type="ECO:0000256" key="9">
    <source>
        <dbReference type="ARBA" id="ARBA00022997"/>
    </source>
</evidence>
<evidence type="ECO:0000256" key="3">
    <source>
        <dbReference type="ARBA" id="ARBA00013110"/>
    </source>
</evidence>
<sequence>MHKKSNLSQVTWKKYEYTEKKIKLYFENTKLCEITNSM</sequence>
<dbReference type="PANTHER" id="PTHR12994:SF17">
    <property type="entry name" value="LD30995P"/>
    <property type="match status" value="1"/>
</dbReference>
<keyword evidence="10" id="KW-0572">Peptidoglycan-anchor</keyword>
<protein>
    <recommendedName>
        <fullName evidence="3">membrane dipeptidase</fullName>
        <ecNumber evidence="3">3.4.13.19</ecNumber>
    </recommendedName>
</protein>
<evidence type="ECO:0000256" key="8">
    <source>
        <dbReference type="ARBA" id="ARBA00022801"/>
    </source>
</evidence>
<keyword evidence="5" id="KW-0964">Secreted</keyword>
<dbReference type="EMBL" id="CP030010">
    <property type="protein sequence ID" value="ASW49297.2"/>
    <property type="molecule type" value="Genomic_DNA"/>
</dbReference>
<evidence type="ECO:0000256" key="5">
    <source>
        <dbReference type="ARBA" id="ARBA00022525"/>
    </source>
</evidence>
<dbReference type="GO" id="GO:0070004">
    <property type="term" value="F:cysteine-type exopeptidase activity"/>
    <property type="evidence" value="ECO:0007669"/>
    <property type="project" value="InterPro"/>
</dbReference>
<dbReference type="Pfam" id="PF00746">
    <property type="entry name" value="Gram_pos_anchor"/>
    <property type="match status" value="1"/>
</dbReference>
<evidence type="ECO:0000256" key="7">
    <source>
        <dbReference type="ARBA" id="ARBA00022729"/>
    </source>
</evidence>
<proteinExistence type="inferred from homology"/>
<dbReference type="Pfam" id="PF03577">
    <property type="entry name" value="Peptidase_C69"/>
    <property type="match status" value="1"/>
</dbReference>
<dbReference type="Proteomes" id="UP000323128">
    <property type="component" value="Chromosome"/>
</dbReference>
<keyword evidence="8" id="KW-0378">Hydrolase</keyword>
<evidence type="ECO:0000256" key="10">
    <source>
        <dbReference type="ARBA" id="ARBA00023088"/>
    </source>
</evidence>
<dbReference type="InterPro" id="IPR019931">
    <property type="entry name" value="LPXTG_anchor"/>
</dbReference>
<keyword evidence="4" id="KW-0134">Cell wall</keyword>
<keyword evidence="7" id="KW-0732">Signal</keyword>
<keyword evidence="9" id="KW-0224">Dipeptidase</keyword>
<keyword evidence="6" id="KW-0645">Protease</keyword>
<organism evidence="11">
    <name type="scientific">Streptococcus suis</name>
    <dbReference type="NCBI Taxonomy" id="1307"/>
    <lineage>
        <taxon>Bacteria</taxon>
        <taxon>Bacillati</taxon>
        <taxon>Bacillota</taxon>
        <taxon>Bacilli</taxon>
        <taxon>Lactobacillales</taxon>
        <taxon>Streptococcaceae</taxon>
        <taxon>Streptococcus</taxon>
    </lineage>
</organism>
<dbReference type="GO" id="GO:0006508">
    <property type="term" value="P:proteolysis"/>
    <property type="evidence" value="ECO:0007669"/>
    <property type="project" value="UniProtKB-KW"/>
</dbReference>
<evidence type="ECO:0000256" key="1">
    <source>
        <dbReference type="ARBA" id="ARBA00001670"/>
    </source>
</evidence>
<dbReference type="InterPro" id="IPR005322">
    <property type="entry name" value="Peptidase_C69"/>
</dbReference>
<dbReference type="RefSeq" id="WP_053866791.1">
    <property type="nucleotide sequence ID" value="NZ_CP030010.1"/>
</dbReference>
<dbReference type="EC" id="3.4.13.19" evidence="3"/>
<gene>
    <name evidence="11" type="ORF">A7J08_03035</name>
</gene>
<reference evidence="11" key="1">
    <citation type="journal article" date="2021" name="Front. Microbiol.">
        <title>Comparative Virulence and Genomic Analysis of Streptococcus suis Isolates.</title>
        <authorList>
            <person name="Nicholson T.L."/>
            <person name="Waack U."/>
            <person name="Anderson T.K."/>
            <person name="Bayles D.O."/>
            <person name="Zaia S.R."/>
            <person name="Goertz I."/>
            <person name="Eppinger M."/>
            <person name="Hau S.J."/>
            <person name="Brockmeier S.L."/>
            <person name="Shore S.M."/>
        </authorList>
    </citation>
    <scope>NUCLEOTIDE SEQUENCE</scope>
    <source>
        <strain evidence="11">SRD478</strain>
    </source>
</reference>
<comment type="catalytic activity">
    <reaction evidence="1">
        <text>an L-aminoacyl-L-amino acid + H2O = 2 an L-alpha-amino acid</text>
        <dbReference type="Rhea" id="RHEA:48940"/>
        <dbReference type="ChEBI" id="CHEBI:15377"/>
        <dbReference type="ChEBI" id="CHEBI:59869"/>
        <dbReference type="ChEBI" id="CHEBI:77460"/>
        <dbReference type="EC" id="3.4.13.19"/>
    </reaction>
</comment>